<dbReference type="InterPro" id="IPR036735">
    <property type="entry name" value="NGN_dom_sf"/>
</dbReference>
<gene>
    <name evidence="5" type="ORF">DWX90_08045</name>
</gene>
<evidence type="ECO:0000313" key="6">
    <source>
        <dbReference type="Proteomes" id="UP000286113"/>
    </source>
</evidence>
<name>A0AA92TLI0_9BACT</name>
<sequence length="249" mass="27955">MLVLTLEDNTNRHTIAGASLYNEQPYDTGSSCPSTRLTSCTPSISNVRNGVSVGNALSEDKHWFVLRVSYGRIKKAKAFIETKELECYVPFQYKKNKKRDKQKIIAIPFFPSLIFVHVTIEELVSLLQDKVIKDSEKRPLLSIYYDHTVHCEDDSTKNPPLVITESAMSNFIHLTSIHNSHILAIASENVKYKLGDEVIITQGEFKNIHGRVARVAGQQRVVVKLFDGCFVATAYIPQKAMKLAGGQTK</sequence>
<reference evidence="5 6" key="1">
    <citation type="submission" date="2018-08" db="EMBL/GenBank/DDBJ databases">
        <title>A genome reference for cultivated species of the human gut microbiota.</title>
        <authorList>
            <person name="Zou Y."/>
            <person name="Xue W."/>
            <person name="Luo G."/>
        </authorList>
    </citation>
    <scope>NUCLEOTIDE SEQUENCE [LARGE SCALE GENOMIC DNA]</scope>
    <source>
        <strain evidence="5 6">AF22-1</strain>
    </source>
</reference>
<dbReference type="InterPro" id="IPR008991">
    <property type="entry name" value="Translation_prot_SH3-like_sf"/>
</dbReference>
<dbReference type="Gene3D" id="2.30.30.30">
    <property type="match status" value="1"/>
</dbReference>
<keyword evidence="1" id="KW-0889">Transcription antitermination</keyword>
<evidence type="ECO:0000313" key="5">
    <source>
        <dbReference type="EMBL" id="RGS47050.1"/>
    </source>
</evidence>
<evidence type="ECO:0000256" key="1">
    <source>
        <dbReference type="ARBA" id="ARBA00022814"/>
    </source>
</evidence>
<dbReference type="SUPFAM" id="SSF82679">
    <property type="entry name" value="N-utilization substance G protein NusG, N-terminal domain"/>
    <property type="match status" value="1"/>
</dbReference>
<keyword evidence="3" id="KW-0804">Transcription</keyword>
<dbReference type="PANTHER" id="PTHR30265:SF4">
    <property type="entry name" value="KOW MOTIF FAMILY PROTEIN, EXPRESSED"/>
    <property type="match status" value="1"/>
</dbReference>
<keyword evidence="2" id="KW-0805">Transcription regulation</keyword>
<evidence type="ECO:0000256" key="2">
    <source>
        <dbReference type="ARBA" id="ARBA00023015"/>
    </source>
</evidence>
<dbReference type="InterPro" id="IPR006645">
    <property type="entry name" value="NGN-like_dom"/>
</dbReference>
<dbReference type="InterPro" id="IPR014722">
    <property type="entry name" value="Rib_uL2_dom2"/>
</dbReference>
<dbReference type="EMBL" id="QRVN01000014">
    <property type="protein sequence ID" value="RGS47050.1"/>
    <property type="molecule type" value="Genomic_DNA"/>
</dbReference>
<dbReference type="GO" id="GO:0006354">
    <property type="term" value="P:DNA-templated transcription elongation"/>
    <property type="evidence" value="ECO:0007669"/>
    <property type="project" value="InterPro"/>
</dbReference>
<feature type="domain" description="NusG-like N-terminal" evidence="4">
    <location>
        <begin position="61"/>
        <end position="122"/>
    </location>
</feature>
<proteinExistence type="predicted"/>
<accession>A0AA92TLI0</accession>
<protein>
    <submittedName>
        <fullName evidence="5">UpxY family transcription antiterminator</fullName>
    </submittedName>
</protein>
<dbReference type="Proteomes" id="UP000286113">
    <property type="component" value="Unassembled WGS sequence"/>
</dbReference>
<dbReference type="NCBIfam" id="NF033644">
    <property type="entry name" value="antiterm_UpxY"/>
    <property type="match status" value="1"/>
</dbReference>
<dbReference type="InterPro" id="IPR043425">
    <property type="entry name" value="NusG-like"/>
</dbReference>
<dbReference type="GO" id="GO:0031564">
    <property type="term" value="P:transcription antitermination"/>
    <property type="evidence" value="ECO:0007669"/>
    <property type="project" value="UniProtKB-KW"/>
</dbReference>
<dbReference type="PANTHER" id="PTHR30265">
    <property type="entry name" value="RHO-INTERACTING TRANSCRIPTION TERMINATION FACTOR NUSG"/>
    <property type="match status" value="1"/>
</dbReference>
<dbReference type="Gene3D" id="3.30.70.940">
    <property type="entry name" value="NusG, N-terminal domain"/>
    <property type="match status" value="1"/>
</dbReference>
<dbReference type="Pfam" id="PF02357">
    <property type="entry name" value="NusG"/>
    <property type="match status" value="1"/>
</dbReference>
<comment type="caution">
    <text evidence="5">The sequence shown here is derived from an EMBL/GenBank/DDBJ whole genome shotgun (WGS) entry which is preliminary data.</text>
</comment>
<organism evidence="5 6">
    <name type="scientific">Segatella copri</name>
    <dbReference type="NCBI Taxonomy" id="165179"/>
    <lineage>
        <taxon>Bacteria</taxon>
        <taxon>Pseudomonadati</taxon>
        <taxon>Bacteroidota</taxon>
        <taxon>Bacteroidia</taxon>
        <taxon>Bacteroidales</taxon>
        <taxon>Prevotellaceae</taxon>
        <taxon>Segatella</taxon>
    </lineage>
</organism>
<evidence type="ECO:0000256" key="3">
    <source>
        <dbReference type="ARBA" id="ARBA00023163"/>
    </source>
</evidence>
<evidence type="ECO:0000259" key="4">
    <source>
        <dbReference type="Pfam" id="PF02357"/>
    </source>
</evidence>
<dbReference type="SUPFAM" id="SSF50104">
    <property type="entry name" value="Translation proteins SH3-like domain"/>
    <property type="match status" value="1"/>
</dbReference>
<dbReference type="AlphaFoldDB" id="A0AA92TLI0"/>